<dbReference type="EMBL" id="JBHUFD010000012">
    <property type="protein sequence ID" value="MFD1874495.1"/>
    <property type="molecule type" value="Genomic_DNA"/>
</dbReference>
<comment type="caution">
    <text evidence="2">The sequence shown here is derived from an EMBL/GenBank/DDBJ whole genome shotgun (WGS) entry which is preliminary data.</text>
</comment>
<keyword evidence="1" id="KW-0812">Transmembrane</keyword>
<sequence length="91" mass="9930">MSPQNDLDLKIDAIGKLLNLFKLERLIYAIVTIISLIVLLSCAIFLLKDHDSAKAIGLFGSSGAITFTLGRLLKMWNDALNILSLPVTSSK</sequence>
<keyword evidence="1" id="KW-0472">Membrane</keyword>
<protein>
    <submittedName>
        <fullName evidence="2">Uncharacterized protein</fullName>
    </submittedName>
</protein>
<keyword evidence="1" id="KW-1133">Transmembrane helix</keyword>
<dbReference type="Proteomes" id="UP001597197">
    <property type="component" value="Unassembled WGS sequence"/>
</dbReference>
<proteinExistence type="predicted"/>
<organism evidence="2 3">
    <name type="scientific">Hymenobacter bucti</name>
    <dbReference type="NCBI Taxonomy" id="1844114"/>
    <lineage>
        <taxon>Bacteria</taxon>
        <taxon>Pseudomonadati</taxon>
        <taxon>Bacteroidota</taxon>
        <taxon>Cytophagia</taxon>
        <taxon>Cytophagales</taxon>
        <taxon>Hymenobacteraceae</taxon>
        <taxon>Hymenobacter</taxon>
    </lineage>
</organism>
<name>A0ABW4QZR2_9BACT</name>
<evidence type="ECO:0000256" key="1">
    <source>
        <dbReference type="SAM" id="Phobius"/>
    </source>
</evidence>
<dbReference type="RefSeq" id="WP_382316348.1">
    <property type="nucleotide sequence ID" value="NZ_JBHUFD010000012.1"/>
</dbReference>
<keyword evidence="3" id="KW-1185">Reference proteome</keyword>
<gene>
    <name evidence="2" type="ORF">ACFSDX_18785</name>
</gene>
<accession>A0ABW4QZR2</accession>
<reference evidence="3" key="1">
    <citation type="journal article" date="2019" name="Int. J. Syst. Evol. Microbiol.">
        <title>The Global Catalogue of Microorganisms (GCM) 10K type strain sequencing project: providing services to taxonomists for standard genome sequencing and annotation.</title>
        <authorList>
            <consortium name="The Broad Institute Genomics Platform"/>
            <consortium name="The Broad Institute Genome Sequencing Center for Infectious Disease"/>
            <person name="Wu L."/>
            <person name="Ma J."/>
        </authorList>
    </citation>
    <scope>NUCLEOTIDE SEQUENCE [LARGE SCALE GENOMIC DNA]</scope>
    <source>
        <strain evidence="3">CGMCC 1.15795</strain>
    </source>
</reference>
<evidence type="ECO:0000313" key="2">
    <source>
        <dbReference type="EMBL" id="MFD1874495.1"/>
    </source>
</evidence>
<feature type="transmembrane region" description="Helical" evidence="1">
    <location>
        <begin position="26"/>
        <end position="47"/>
    </location>
</feature>
<evidence type="ECO:0000313" key="3">
    <source>
        <dbReference type="Proteomes" id="UP001597197"/>
    </source>
</evidence>